<proteinExistence type="predicted"/>
<feature type="domain" description="N-acetyltransferase" evidence="1">
    <location>
        <begin position="10"/>
        <end position="154"/>
    </location>
</feature>
<dbReference type="STRING" id="1343740.M271_44050"/>
<comment type="caution">
    <text evidence="2">The sequence shown here is derived from an EMBL/GenBank/DDBJ whole genome shotgun (WGS) entry which is preliminary data.</text>
</comment>
<accession>A0A0A0NUF4</accession>
<dbReference type="EMBL" id="QYCY01000004">
    <property type="protein sequence ID" value="RLV72989.1"/>
    <property type="molecule type" value="Genomic_DNA"/>
</dbReference>
<dbReference type="PANTHER" id="PTHR43792">
    <property type="entry name" value="GNAT FAMILY, PUTATIVE (AFU_ORTHOLOGUE AFUA_3G00765)-RELATED-RELATED"/>
    <property type="match status" value="1"/>
</dbReference>
<dbReference type="SUPFAM" id="SSF55729">
    <property type="entry name" value="Acyl-CoA N-acyltransferases (Nat)"/>
    <property type="match status" value="1"/>
</dbReference>
<dbReference type="PANTHER" id="PTHR43792:SF16">
    <property type="entry name" value="N-ACETYLTRANSFERASE DOMAIN-CONTAINING PROTEIN"/>
    <property type="match status" value="1"/>
</dbReference>
<dbReference type="eggNOG" id="COG1670">
    <property type="taxonomic scope" value="Bacteria"/>
</dbReference>
<dbReference type="KEGG" id="src:M271_44050"/>
<dbReference type="InterPro" id="IPR051531">
    <property type="entry name" value="N-acetyltransferase"/>
</dbReference>
<gene>
    <name evidence="2" type="ORF">D3C57_150720</name>
</gene>
<evidence type="ECO:0000313" key="2">
    <source>
        <dbReference type="EMBL" id="RLV72989.1"/>
    </source>
</evidence>
<dbReference type="Gene3D" id="3.40.630.30">
    <property type="match status" value="1"/>
</dbReference>
<name>A0A0A0NUF4_STRRN</name>
<sequence>MTTPAFTSSLRLEPLLPRHRGLLLTMFEDQRVWTYLDGSPADAEKTTTRFIDAAELSRSATGLGIWTAFLRADSADGRLPSGTFVGIGGVRTLSADLWNLGLSIAPTAWGRGYATELATAAVNAAQVSFPNRTVTARTLTKNAGSERALISAGLRVVWRGPSAAHPGEEARILADRQPRGSELEWLIHAS</sequence>
<dbReference type="AlphaFoldDB" id="A0A0A0NUF4"/>
<dbReference type="HOGENOM" id="CLU_013985_3_1_11"/>
<dbReference type="Pfam" id="PF13302">
    <property type="entry name" value="Acetyltransf_3"/>
    <property type="match status" value="1"/>
</dbReference>
<evidence type="ECO:0000313" key="3">
    <source>
        <dbReference type="Proteomes" id="UP000281594"/>
    </source>
</evidence>
<dbReference type="InterPro" id="IPR016181">
    <property type="entry name" value="Acyl_CoA_acyltransferase"/>
</dbReference>
<dbReference type="RefSeq" id="WP_020873659.1">
    <property type="nucleotide sequence ID" value="NC_022785.1"/>
</dbReference>
<dbReference type="Proteomes" id="UP000281594">
    <property type="component" value="Unassembled WGS sequence"/>
</dbReference>
<dbReference type="GO" id="GO:0016747">
    <property type="term" value="F:acyltransferase activity, transferring groups other than amino-acyl groups"/>
    <property type="evidence" value="ECO:0007669"/>
    <property type="project" value="InterPro"/>
</dbReference>
<reference evidence="2 3" key="1">
    <citation type="journal article" date="2018" name="J. Biol. Chem.">
        <title>Discovery of the actinoplanic acid pathway in Streptomyces rapamycinicus reveals a genetically conserved synergism with rapamycin.</title>
        <authorList>
            <person name="Mrak P."/>
            <person name="Krastel P."/>
            <person name="Pivk Lukancic P."/>
            <person name="Tao J."/>
            <person name="Pistorius D."/>
            <person name="Moore C.M."/>
        </authorList>
    </citation>
    <scope>NUCLEOTIDE SEQUENCE [LARGE SCALE GENOMIC DNA]</scope>
    <source>
        <strain evidence="2 3">NRRL 5491</strain>
    </source>
</reference>
<dbReference type="InterPro" id="IPR000182">
    <property type="entry name" value="GNAT_dom"/>
</dbReference>
<organism evidence="2 3">
    <name type="scientific">Streptomyces rapamycinicus (strain ATCC 29253 / DSM 41530 / NRRL 5491 / AYB-994)</name>
    <name type="common">Streptomyces hygroscopicus (strain ATCC 29253)</name>
    <dbReference type="NCBI Taxonomy" id="1343740"/>
    <lineage>
        <taxon>Bacteria</taxon>
        <taxon>Bacillati</taxon>
        <taxon>Actinomycetota</taxon>
        <taxon>Actinomycetes</taxon>
        <taxon>Kitasatosporales</taxon>
        <taxon>Streptomycetaceae</taxon>
        <taxon>Streptomyces</taxon>
        <taxon>Streptomyces violaceusniger group</taxon>
    </lineage>
</organism>
<evidence type="ECO:0000259" key="1">
    <source>
        <dbReference type="Pfam" id="PF13302"/>
    </source>
</evidence>
<protein>
    <recommendedName>
        <fullName evidence="1">N-acetyltransferase domain-containing protein</fullName>
    </recommendedName>
</protein>